<keyword evidence="4 5" id="KW-0326">Glycosidase</keyword>
<name>A0A3P3XPU2_9SPIR</name>
<dbReference type="AlphaFoldDB" id="A0A3P3XPU2"/>
<organism evidence="6">
    <name type="scientific">uncultured spirochete</name>
    <dbReference type="NCBI Taxonomy" id="156406"/>
    <lineage>
        <taxon>Bacteria</taxon>
        <taxon>Pseudomonadati</taxon>
        <taxon>Spirochaetota</taxon>
        <taxon>Spirochaetia</taxon>
        <taxon>Spirochaetales</taxon>
        <taxon>environmental samples</taxon>
    </lineage>
</organism>
<accession>A0A3P3XPU2</accession>
<dbReference type="Pfam" id="PF04616">
    <property type="entry name" value="Glyco_hydro_43"/>
    <property type="match status" value="1"/>
</dbReference>
<comment type="pathway">
    <text evidence="1">Glycan metabolism; L-arabinan degradation.</text>
</comment>
<dbReference type="GO" id="GO:0005975">
    <property type="term" value="P:carbohydrate metabolic process"/>
    <property type="evidence" value="ECO:0007669"/>
    <property type="project" value="InterPro"/>
</dbReference>
<dbReference type="EMBL" id="FWDO01000004">
    <property type="protein sequence ID" value="SLM18059.1"/>
    <property type="molecule type" value="Genomic_DNA"/>
</dbReference>
<evidence type="ECO:0000256" key="5">
    <source>
        <dbReference type="RuleBase" id="RU361187"/>
    </source>
</evidence>
<evidence type="ECO:0000256" key="4">
    <source>
        <dbReference type="ARBA" id="ARBA00023295"/>
    </source>
</evidence>
<dbReference type="PANTHER" id="PTHR43301:SF3">
    <property type="entry name" value="ARABINAN ENDO-1,5-ALPHA-L-ARABINOSIDASE A-RELATED"/>
    <property type="match status" value="1"/>
</dbReference>
<keyword evidence="3 5" id="KW-0378">Hydrolase</keyword>
<dbReference type="PANTHER" id="PTHR43301">
    <property type="entry name" value="ARABINAN ENDO-1,5-ALPHA-L-ARABINOSIDASE"/>
    <property type="match status" value="1"/>
</dbReference>
<comment type="similarity">
    <text evidence="2 5">Belongs to the glycosyl hydrolase 43 family.</text>
</comment>
<gene>
    <name evidence="6" type="ORF">SPIRO4BDMA_40631</name>
</gene>
<evidence type="ECO:0000256" key="1">
    <source>
        <dbReference type="ARBA" id="ARBA00004834"/>
    </source>
</evidence>
<protein>
    <recommendedName>
        <fullName evidence="7">Glycoside hydrolase family 43</fullName>
    </recommendedName>
</protein>
<dbReference type="GO" id="GO:0004553">
    <property type="term" value="F:hydrolase activity, hydrolyzing O-glycosyl compounds"/>
    <property type="evidence" value="ECO:0007669"/>
    <property type="project" value="InterPro"/>
</dbReference>
<evidence type="ECO:0000256" key="2">
    <source>
        <dbReference type="ARBA" id="ARBA00009865"/>
    </source>
</evidence>
<dbReference type="InterPro" id="IPR023296">
    <property type="entry name" value="Glyco_hydro_beta-prop_sf"/>
</dbReference>
<proteinExistence type="inferred from homology"/>
<dbReference type="InterPro" id="IPR050727">
    <property type="entry name" value="GH43_arabinanases"/>
</dbReference>
<dbReference type="Gene3D" id="2.115.10.20">
    <property type="entry name" value="Glycosyl hydrolase domain, family 43"/>
    <property type="match status" value="1"/>
</dbReference>
<reference evidence="6" key="1">
    <citation type="submission" date="2017-02" db="EMBL/GenBank/DDBJ databases">
        <authorList>
            <person name="Regsiter A."/>
            <person name="William W."/>
        </authorList>
    </citation>
    <scope>NUCLEOTIDE SEQUENCE</scope>
    <source>
        <strain evidence="6">BdmA 4</strain>
    </source>
</reference>
<dbReference type="InterPro" id="IPR006710">
    <property type="entry name" value="Glyco_hydro_43"/>
</dbReference>
<evidence type="ECO:0000313" key="6">
    <source>
        <dbReference type="EMBL" id="SLM18059.1"/>
    </source>
</evidence>
<evidence type="ECO:0000256" key="3">
    <source>
        <dbReference type="ARBA" id="ARBA00022801"/>
    </source>
</evidence>
<dbReference type="CDD" id="cd08981">
    <property type="entry name" value="GH43_Bt1873-like"/>
    <property type="match status" value="1"/>
</dbReference>
<sequence>MRYTDTWTAHPRIEQTRVSTVEILRCPGVMMQADVSFMEKVMKRDTIAIRDPFVLAVPEEETYYLYGTTDPDPWKQSGIGFDAYMSADLEDWRGPYPVFRPMTGFWGTHNFWAPEVYRYRNAFYMFASFKAPRHERATQILRADTPLGPFEVHSAGPVTPSGWECLDGTFFVEDGQPWLIFSHEWVQVNDGEMWAVPLSPDLRRTEGAPSLLFRGSDGPWTKGLVRRDGSGLEDARVTDGPFVYQAGQGNLFLLWSSISPSGYALGVARSVSGRIRGPWKQEPEPLLEAGRGHGMIFRGFDGRAYITYHYPNDTPNERFQFREIRLEGARLALKGEER</sequence>
<dbReference type="SUPFAM" id="SSF75005">
    <property type="entry name" value="Arabinanase/levansucrase/invertase"/>
    <property type="match status" value="1"/>
</dbReference>
<evidence type="ECO:0008006" key="7">
    <source>
        <dbReference type="Google" id="ProtNLM"/>
    </source>
</evidence>